<proteinExistence type="predicted"/>
<accession>A0A9D2JA42</accession>
<protein>
    <submittedName>
        <fullName evidence="1">Uncharacterized protein</fullName>
    </submittedName>
</protein>
<evidence type="ECO:0000313" key="1">
    <source>
        <dbReference type="EMBL" id="HIZ42098.1"/>
    </source>
</evidence>
<dbReference type="AlphaFoldDB" id="A0A9D2JA42"/>
<gene>
    <name evidence="1" type="ORF">H9811_06015</name>
</gene>
<dbReference type="Proteomes" id="UP000824048">
    <property type="component" value="Unassembled WGS sequence"/>
</dbReference>
<name>A0A9D2JA42_9FIRM</name>
<comment type="caution">
    <text evidence="1">The sequence shown here is derived from an EMBL/GenBank/DDBJ whole genome shotgun (WGS) entry which is preliminary data.</text>
</comment>
<organism evidence="1 2">
    <name type="scientific">Candidatus Gemmiger excrementigallinarum</name>
    <dbReference type="NCBI Taxonomy" id="2838609"/>
    <lineage>
        <taxon>Bacteria</taxon>
        <taxon>Bacillati</taxon>
        <taxon>Bacillota</taxon>
        <taxon>Clostridia</taxon>
        <taxon>Eubacteriales</taxon>
        <taxon>Gemmiger</taxon>
    </lineage>
</organism>
<reference evidence="1" key="1">
    <citation type="journal article" date="2021" name="PeerJ">
        <title>Extensive microbial diversity within the chicken gut microbiome revealed by metagenomics and culture.</title>
        <authorList>
            <person name="Gilroy R."/>
            <person name="Ravi A."/>
            <person name="Getino M."/>
            <person name="Pursley I."/>
            <person name="Horton D.L."/>
            <person name="Alikhan N.F."/>
            <person name="Baker D."/>
            <person name="Gharbi K."/>
            <person name="Hall N."/>
            <person name="Watson M."/>
            <person name="Adriaenssens E.M."/>
            <person name="Foster-Nyarko E."/>
            <person name="Jarju S."/>
            <person name="Secka A."/>
            <person name="Antonio M."/>
            <person name="Oren A."/>
            <person name="Chaudhuri R.R."/>
            <person name="La Ragione R."/>
            <person name="Hildebrand F."/>
            <person name="Pallen M.J."/>
        </authorList>
    </citation>
    <scope>NUCLEOTIDE SEQUENCE</scope>
    <source>
        <strain evidence="1">ChiSxjej1B13-11774</strain>
    </source>
</reference>
<reference evidence="1" key="2">
    <citation type="submission" date="2021-04" db="EMBL/GenBank/DDBJ databases">
        <authorList>
            <person name="Gilroy R."/>
        </authorList>
    </citation>
    <scope>NUCLEOTIDE SEQUENCE</scope>
    <source>
        <strain evidence="1">ChiSxjej1B13-11774</strain>
    </source>
</reference>
<dbReference type="Pfam" id="PF16784">
    <property type="entry name" value="HNHc_6"/>
    <property type="match status" value="1"/>
</dbReference>
<dbReference type="EMBL" id="DXBP01000038">
    <property type="protein sequence ID" value="HIZ42098.1"/>
    <property type="molecule type" value="Genomic_DNA"/>
</dbReference>
<dbReference type="InterPro" id="IPR041242">
    <property type="entry name" value="HNHc_6"/>
</dbReference>
<sequence length="213" mass="24769">MIVTAKILQGEGKKLVVLPDKDISRYLAQKRPSRVEIRLNDGRTISADQRKKIFAIIRDIAIWSGDDPESIRQLLTWDFCGRSGREWFSLSDTDMTTAKSFINYLIEFCFHWSVPTKDSLLNQTDDISKYLYLCLANRRCAICNKPAEVHHVDRIGMGRDREQIVHVGLNAVALCRAHHDEAHCREKDLFEEYHIYGIKLDKYLCDRLNLRTE</sequence>
<evidence type="ECO:0000313" key="2">
    <source>
        <dbReference type="Proteomes" id="UP000824048"/>
    </source>
</evidence>